<organism evidence="2 3">
    <name type="scientific">Oceanirhabdus seepicola</name>
    <dbReference type="NCBI Taxonomy" id="2828781"/>
    <lineage>
        <taxon>Bacteria</taxon>
        <taxon>Bacillati</taxon>
        <taxon>Bacillota</taxon>
        <taxon>Clostridia</taxon>
        <taxon>Eubacteriales</taxon>
        <taxon>Clostridiaceae</taxon>
        <taxon>Oceanirhabdus</taxon>
    </lineage>
</organism>
<reference evidence="2" key="1">
    <citation type="journal article" date="2021" name="mSystems">
        <title>Bacteria and Archaea Synergistically Convert Glycine Betaine to Biogenic Methane in the Formosa Cold Seep of the South China Sea.</title>
        <authorList>
            <person name="Li L."/>
            <person name="Zhang W."/>
            <person name="Zhang S."/>
            <person name="Song L."/>
            <person name="Sun Q."/>
            <person name="Zhang H."/>
            <person name="Xiang H."/>
            <person name="Dong X."/>
        </authorList>
    </citation>
    <scope>NUCLEOTIDE SEQUENCE</scope>
    <source>
        <strain evidence="2">ZWT</strain>
    </source>
</reference>
<dbReference type="RefSeq" id="WP_250861902.1">
    <property type="nucleotide sequence ID" value="NZ_JAGSOJ010000007.1"/>
</dbReference>
<comment type="caution">
    <text evidence="2">The sequence shown here is derived from an EMBL/GenBank/DDBJ whole genome shotgun (WGS) entry which is preliminary data.</text>
</comment>
<keyword evidence="3" id="KW-1185">Reference proteome</keyword>
<protein>
    <submittedName>
        <fullName evidence="2">Uncharacterized protein</fullName>
    </submittedName>
</protein>
<name>A0A9J6P831_9CLOT</name>
<keyword evidence="1" id="KW-0472">Membrane</keyword>
<gene>
    <name evidence="2" type="ORF">KDK92_23690</name>
</gene>
<feature type="transmembrane region" description="Helical" evidence="1">
    <location>
        <begin position="6"/>
        <end position="25"/>
    </location>
</feature>
<evidence type="ECO:0000313" key="2">
    <source>
        <dbReference type="EMBL" id="MCM1992731.1"/>
    </source>
</evidence>
<keyword evidence="1" id="KW-0812">Transmembrane</keyword>
<proteinExistence type="predicted"/>
<keyword evidence="1" id="KW-1133">Transmembrane helix</keyword>
<reference evidence="2" key="2">
    <citation type="submission" date="2021-04" db="EMBL/GenBank/DDBJ databases">
        <authorList>
            <person name="Dong X."/>
        </authorList>
    </citation>
    <scope>NUCLEOTIDE SEQUENCE</scope>
    <source>
        <strain evidence="2">ZWT</strain>
    </source>
</reference>
<dbReference type="EMBL" id="JAGSOJ010000007">
    <property type="protein sequence ID" value="MCM1992731.1"/>
    <property type="molecule type" value="Genomic_DNA"/>
</dbReference>
<evidence type="ECO:0000313" key="3">
    <source>
        <dbReference type="Proteomes" id="UP001056429"/>
    </source>
</evidence>
<dbReference type="AlphaFoldDB" id="A0A9J6P831"/>
<dbReference type="Proteomes" id="UP001056429">
    <property type="component" value="Unassembled WGS sequence"/>
</dbReference>
<accession>A0A9J6P831</accession>
<sequence>MGGFLVTTLILGSLLIAFLLILYKYHSQNDKYNREVRLISYTNYTTDFEFRIQKFYGFLIYLKENEKLGSFLDEEMQEKMKEQGFLNYRVNQMNKEVELIFEKDQYFNYNVIFGYNHKNEFKLVIKSIQETRKNEN</sequence>
<evidence type="ECO:0000256" key="1">
    <source>
        <dbReference type="SAM" id="Phobius"/>
    </source>
</evidence>